<evidence type="ECO:0000256" key="5">
    <source>
        <dbReference type="HAMAP-Rule" id="MF_01678"/>
    </source>
</evidence>
<comment type="function">
    <text evidence="5">Catalyzes the interconversion of methylthioribose-1-phosphate (MTR-1-P) into methylthioribulose-1-phosphate (MTRu-1-P).</text>
</comment>
<accession>A0A4R3K436</accession>
<dbReference type="Gene3D" id="3.40.50.10470">
    <property type="entry name" value="Translation initiation factor eif-2b, domain 2"/>
    <property type="match status" value="1"/>
</dbReference>
<dbReference type="PANTHER" id="PTHR43475">
    <property type="entry name" value="METHYLTHIORIBOSE-1-PHOSPHATE ISOMERASE"/>
    <property type="match status" value="1"/>
</dbReference>
<evidence type="ECO:0000256" key="2">
    <source>
        <dbReference type="ARBA" id="ARBA00023167"/>
    </source>
</evidence>
<dbReference type="NCBIfam" id="NF004326">
    <property type="entry name" value="PRK05720.1"/>
    <property type="match status" value="1"/>
</dbReference>
<dbReference type="SUPFAM" id="SSF100950">
    <property type="entry name" value="NagB/RpiA/CoA transferase-like"/>
    <property type="match status" value="1"/>
</dbReference>
<protein>
    <recommendedName>
        <fullName evidence="5">Methylthioribose-1-phosphate isomerase</fullName>
        <shortName evidence="5">M1Pi</shortName>
        <shortName evidence="5">MTR-1-P isomerase</shortName>
        <ecNumber evidence="5">5.3.1.23</ecNumber>
    </recommendedName>
    <alternativeName>
        <fullName evidence="5">S-methyl-5-thioribose-1-phosphate isomerase</fullName>
    </alternativeName>
</protein>
<comment type="pathway">
    <text evidence="5">Amino-acid biosynthesis; L-methionine biosynthesis via salvage pathway; L-methionine from S-methyl-5-thio-alpha-D-ribose 1-phosphate: step 1/6.</text>
</comment>
<comment type="caution">
    <text evidence="6">The sequence shown here is derived from an EMBL/GenBank/DDBJ whole genome shotgun (WGS) entry which is preliminary data.</text>
</comment>
<evidence type="ECO:0000256" key="4">
    <source>
        <dbReference type="ARBA" id="ARBA00052401"/>
    </source>
</evidence>
<dbReference type="GO" id="GO:0019509">
    <property type="term" value="P:L-methionine salvage from methylthioadenosine"/>
    <property type="evidence" value="ECO:0007669"/>
    <property type="project" value="UniProtKB-UniRule"/>
</dbReference>
<dbReference type="UniPathway" id="UPA00904">
    <property type="reaction ID" value="UER00874"/>
</dbReference>
<dbReference type="EC" id="5.3.1.23" evidence="5"/>
<proteinExistence type="inferred from homology"/>
<organism evidence="6 7">
    <name type="scientific">Muricomes intestini</name>
    <dbReference type="NCBI Taxonomy" id="1796634"/>
    <lineage>
        <taxon>Bacteria</taxon>
        <taxon>Bacillati</taxon>
        <taxon>Bacillota</taxon>
        <taxon>Clostridia</taxon>
        <taxon>Lachnospirales</taxon>
        <taxon>Lachnospiraceae</taxon>
        <taxon>Muricomes</taxon>
    </lineage>
</organism>
<evidence type="ECO:0000313" key="6">
    <source>
        <dbReference type="EMBL" id="TCS77411.1"/>
    </source>
</evidence>
<dbReference type="NCBIfam" id="TIGR00524">
    <property type="entry name" value="eIF-2B_rel"/>
    <property type="match status" value="1"/>
</dbReference>
<keyword evidence="3 5" id="KW-0413">Isomerase</keyword>
<dbReference type="HAMAP" id="MF_01678">
    <property type="entry name" value="Salvage_MtnA"/>
    <property type="match status" value="1"/>
</dbReference>
<keyword evidence="1 5" id="KW-0028">Amino-acid biosynthesis</keyword>
<dbReference type="AlphaFoldDB" id="A0A4R3K436"/>
<dbReference type="Proteomes" id="UP000295726">
    <property type="component" value="Unassembled WGS sequence"/>
</dbReference>
<evidence type="ECO:0000256" key="3">
    <source>
        <dbReference type="ARBA" id="ARBA00023235"/>
    </source>
</evidence>
<name>A0A4R3K436_9FIRM</name>
<feature type="active site" description="Proton donor" evidence="5">
    <location>
        <position position="252"/>
    </location>
</feature>
<sequence length="376" mass="41372">MSGEGDQFMPKTILEYNTVSLDEKNSALVIVDQTQLPGRIEMLSLTEVEDIWEAIYLLKVRGAPAIGVAAAIGVYVAVKNAEVSDMQVFYEKFRKAKDYLATSRPTAVNLFWALDRMDSVVKEHMDSEIDEVKELLRLEAVNIRSEDIEVCRRIGENALTLVKPGDGLLTHCNAGQLATVKYGTATAPMYLGQEKGYGFHIYVDETRPLLQGARLTAFELQEAGLDVTLICDNMSGAVMKKGLIDAVFVGCDRVAANGDTANKIGTSVVAAVARHYGVPFYVCAPTSTIDISLSGGDKIPIEERPPEEITEMWYEKRMAPKGVKVYNPCFDVTDHELITGIVTEYGVVQAPYEVSIKNLVQRPDPQGLPPQNPLHK</sequence>
<comment type="similarity">
    <text evidence="5">Belongs to the EIF-2B alpha/beta/delta subunits family. MtnA subfamily.</text>
</comment>
<dbReference type="InterPro" id="IPR005251">
    <property type="entry name" value="IF-M1Pi"/>
</dbReference>
<comment type="catalytic activity">
    <reaction evidence="4 5">
        <text>5-(methylsulfanyl)-alpha-D-ribose 1-phosphate = 5-(methylsulfanyl)-D-ribulose 1-phosphate</text>
        <dbReference type="Rhea" id="RHEA:19989"/>
        <dbReference type="ChEBI" id="CHEBI:58533"/>
        <dbReference type="ChEBI" id="CHEBI:58548"/>
        <dbReference type="EC" id="5.3.1.23"/>
    </reaction>
</comment>
<dbReference type="InterPro" id="IPR042529">
    <property type="entry name" value="IF_2B-like_C"/>
</dbReference>
<dbReference type="FunFam" id="3.40.50.10470:FF:000006">
    <property type="entry name" value="Methylthioribose-1-phosphate isomerase"/>
    <property type="match status" value="1"/>
</dbReference>
<dbReference type="InterPro" id="IPR000649">
    <property type="entry name" value="IF-2B-related"/>
</dbReference>
<feature type="binding site" evidence="5">
    <location>
        <position position="211"/>
    </location>
    <ligand>
        <name>substrate</name>
    </ligand>
</feature>
<keyword evidence="2 5" id="KW-0486">Methionine biosynthesis</keyword>
<dbReference type="Gene3D" id="1.20.120.420">
    <property type="entry name" value="translation initiation factor eif-2b, domain 1"/>
    <property type="match status" value="1"/>
</dbReference>
<dbReference type="InterPro" id="IPR011559">
    <property type="entry name" value="Initiation_fac_2B_a/b/d"/>
</dbReference>
<dbReference type="GO" id="GO:0046523">
    <property type="term" value="F:S-methyl-5-thioribose-1-phosphate isomerase activity"/>
    <property type="evidence" value="ECO:0007669"/>
    <property type="project" value="UniProtKB-UniRule"/>
</dbReference>
<dbReference type="FunFam" id="1.20.120.420:FF:000003">
    <property type="entry name" value="Methylthioribose-1-phosphate isomerase"/>
    <property type="match status" value="1"/>
</dbReference>
<dbReference type="NCBIfam" id="TIGR00512">
    <property type="entry name" value="salvage_mtnA"/>
    <property type="match status" value="1"/>
</dbReference>
<keyword evidence="7" id="KW-1185">Reference proteome</keyword>
<feature type="binding site" evidence="5">
    <location>
        <begin position="61"/>
        <end position="63"/>
    </location>
    <ligand>
        <name>substrate</name>
    </ligand>
</feature>
<dbReference type="PANTHER" id="PTHR43475:SF4">
    <property type="entry name" value="METHYLTHIORIBOSE-1-PHOSPHATE ISOMERASE"/>
    <property type="match status" value="1"/>
</dbReference>
<evidence type="ECO:0000313" key="7">
    <source>
        <dbReference type="Proteomes" id="UP000295726"/>
    </source>
</evidence>
<reference evidence="6 7" key="1">
    <citation type="submission" date="2019-03" db="EMBL/GenBank/DDBJ databases">
        <title>Genomic Encyclopedia of Type Strains, Phase IV (KMG-IV): sequencing the most valuable type-strain genomes for metagenomic binning, comparative biology and taxonomic classification.</title>
        <authorList>
            <person name="Goeker M."/>
        </authorList>
    </citation>
    <scope>NUCLEOTIDE SEQUENCE [LARGE SCALE GENOMIC DNA]</scope>
    <source>
        <strain evidence="6 7">DSM 29489</strain>
    </source>
</reference>
<dbReference type="InterPro" id="IPR037171">
    <property type="entry name" value="NagB/RpiA_transferase-like"/>
</dbReference>
<dbReference type="EMBL" id="SLZZ01000017">
    <property type="protein sequence ID" value="TCS77411.1"/>
    <property type="molecule type" value="Genomic_DNA"/>
</dbReference>
<gene>
    <name evidence="5" type="primary">mtnA</name>
    <name evidence="6" type="ORF">EDD59_11718</name>
</gene>
<dbReference type="Pfam" id="PF01008">
    <property type="entry name" value="IF-2B"/>
    <property type="match status" value="1"/>
</dbReference>
<feature type="binding site" evidence="5">
    <location>
        <begin position="262"/>
        <end position="263"/>
    </location>
    <ligand>
        <name>substrate</name>
    </ligand>
</feature>
<evidence type="ECO:0000256" key="1">
    <source>
        <dbReference type="ARBA" id="ARBA00022605"/>
    </source>
</evidence>
<feature type="site" description="Transition state stabilizer" evidence="5">
    <location>
        <position position="172"/>
    </location>
</feature>
<feature type="binding site" evidence="5">
    <location>
        <position position="104"/>
    </location>
    <ligand>
        <name>substrate</name>
    </ligand>
</feature>
<dbReference type="InterPro" id="IPR027363">
    <property type="entry name" value="M1Pi_N"/>
</dbReference>